<evidence type="ECO:0000313" key="10">
    <source>
        <dbReference type="Proteomes" id="UP000008237"/>
    </source>
</evidence>
<dbReference type="Gene3D" id="3.40.50.1820">
    <property type="entry name" value="alpha/beta hydrolase"/>
    <property type="match status" value="1"/>
</dbReference>
<accession>E2BQV8</accession>
<comment type="similarity">
    <text evidence="1">Belongs to the AB hydrolase superfamily. Lipase family.</text>
</comment>
<dbReference type="STRING" id="610380.E2BQV8"/>
<dbReference type="OMA" id="PIAFWNE"/>
<dbReference type="SUPFAM" id="SSF53474">
    <property type="entry name" value="alpha/beta-Hydrolases"/>
    <property type="match status" value="1"/>
</dbReference>
<name>E2BQV8_HARSA</name>
<dbReference type="PANTHER" id="PTHR11005">
    <property type="entry name" value="LYSOSOMAL ACID LIPASE-RELATED"/>
    <property type="match status" value="1"/>
</dbReference>
<keyword evidence="2 7" id="KW-0732">Signal</keyword>
<keyword evidence="4" id="KW-0442">Lipid degradation</keyword>
<dbReference type="InterPro" id="IPR006693">
    <property type="entry name" value="AB_hydrolase_lipase"/>
</dbReference>
<evidence type="ECO:0000256" key="2">
    <source>
        <dbReference type="ARBA" id="ARBA00022729"/>
    </source>
</evidence>
<keyword evidence="6" id="KW-0325">Glycoprotein</keyword>
<dbReference type="FunFam" id="3.40.50.1820:FF:000057">
    <property type="entry name" value="Lipase"/>
    <property type="match status" value="1"/>
</dbReference>
<dbReference type="OrthoDB" id="9974421at2759"/>
<feature type="domain" description="Partial AB-hydrolase lipase" evidence="8">
    <location>
        <begin position="67"/>
        <end position="123"/>
    </location>
</feature>
<dbReference type="Proteomes" id="UP000008237">
    <property type="component" value="Unassembled WGS sequence"/>
</dbReference>
<evidence type="ECO:0000259" key="8">
    <source>
        <dbReference type="Pfam" id="PF04083"/>
    </source>
</evidence>
<keyword evidence="5" id="KW-0443">Lipid metabolism</keyword>
<dbReference type="AlphaFoldDB" id="E2BQV8"/>
<sequence length="391" mass="44558">MMRTSIKLAIILVLALLNAELILSNGELFPRAFVNFLFPKDLNLVRVRALDEVNRGKDVKILDFIGLVTRHGYPAEEHNVITEDGYNLKIHRIPDSPLSNNKKNKKVVFLQHGIISSSDSWVLFGPGKDLVFLLADQGYDVWLGNVRGSTYSRSHVKMSPRNKDFWQFSYHEVGTIDLPNMIDYVLTYTGQGTLSYIGHSMGTTVLFVLLSTRPEYNAKISLGICLAPIAFWNEVPPVINTFIAQIPILMEFFDKNEVYEVTPLESRSIATRKLLCAEYAKTQAFCIAILFMLAGSDPLQINTTALPEILTYYPTSTSVLTIYHFYQNIVTRDFRSYDYKYSIYGHLTSKRYELEKITTPLALIYGTNDVLATRSVNIYFYLNFNILCCIE</sequence>
<feature type="signal peptide" evidence="7">
    <location>
        <begin position="1"/>
        <end position="26"/>
    </location>
</feature>
<feature type="chain" id="PRO_5003157761" evidence="7">
    <location>
        <begin position="27"/>
        <end position="391"/>
    </location>
</feature>
<evidence type="ECO:0000256" key="7">
    <source>
        <dbReference type="SAM" id="SignalP"/>
    </source>
</evidence>
<evidence type="ECO:0000256" key="5">
    <source>
        <dbReference type="ARBA" id="ARBA00023098"/>
    </source>
</evidence>
<proteinExistence type="inferred from homology"/>
<dbReference type="EMBL" id="GL449813">
    <property type="protein sequence ID" value="EFN81912.1"/>
    <property type="molecule type" value="Genomic_DNA"/>
</dbReference>
<dbReference type="GO" id="GO:0016787">
    <property type="term" value="F:hydrolase activity"/>
    <property type="evidence" value="ECO:0007669"/>
    <property type="project" value="UniProtKB-KW"/>
</dbReference>
<dbReference type="Pfam" id="PF04083">
    <property type="entry name" value="Abhydro_lipase"/>
    <property type="match status" value="1"/>
</dbReference>
<keyword evidence="3" id="KW-0378">Hydrolase</keyword>
<evidence type="ECO:0000256" key="3">
    <source>
        <dbReference type="ARBA" id="ARBA00022801"/>
    </source>
</evidence>
<evidence type="ECO:0000313" key="9">
    <source>
        <dbReference type="EMBL" id="EFN81912.1"/>
    </source>
</evidence>
<evidence type="ECO:0000256" key="1">
    <source>
        <dbReference type="ARBA" id="ARBA00010701"/>
    </source>
</evidence>
<protein>
    <submittedName>
        <fullName evidence="9">Lipase 3</fullName>
    </submittedName>
</protein>
<dbReference type="InParanoid" id="E2BQV8"/>
<organism evidence="10">
    <name type="scientific">Harpegnathos saltator</name>
    <name type="common">Jerdon's jumping ant</name>
    <dbReference type="NCBI Taxonomy" id="610380"/>
    <lineage>
        <taxon>Eukaryota</taxon>
        <taxon>Metazoa</taxon>
        <taxon>Ecdysozoa</taxon>
        <taxon>Arthropoda</taxon>
        <taxon>Hexapoda</taxon>
        <taxon>Insecta</taxon>
        <taxon>Pterygota</taxon>
        <taxon>Neoptera</taxon>
        <taxon>Endopterygota</taxon>
        <taxon>Hymenoptera</taxon>
        <taxon>Apocrita</taxon>
        <taxon>Aculeata</taxon>
        <taxon>Formicoidea</taxon>
        <taxon>Formicidae</taxon>
        <taxon>Ponerinae</taxon>
        <taxon>Ponerini</taxon>
        <taxon>Harpegnathos</taxon>
    </lineage>
</organism>
<evidence type="ECO:0000256" key="4">
    <source>
        <dbReference type="ARBA" id="ARBA00022963"/>
    </source>
</evidence>
<evidence type="ECO:0000256" key="6">
    <source>
        <dbReference type="ARBA" id="ARBA00023180"/>
    </source>
</evidence>
<keyword evidence="10" id="KW-1185">Reference proteome</keyword>
<dbReference type="GO" id="GO:0016042">
    <property type="term" value="P:lipid catabolic process"/>
    <property type="evidence" value="ECO:0007669"/>
    <property type="project" value="UniProtKB-KW"/>
</dbReference>
<gene>
    <name evidence="9" type="ORF">EAI_14093</name>
</gene>
<reference evidence="9 10" key="1">
    <citation type="journal article" date="2010" name="Science">
        <title>Genomic comparison of the ants Camponotus floridanus and Harpegnathos saltator.</title>
        <authorList>
            <person name="Bonasio R."/>
            <person name="Zhang G."/>
            <person name="Ye C."/>
            <person name="Mutti N.S."/>
            <person name="Fang X."/>
            <person name="Qin N."/>
            <person name="Donahue G."/>
            <person name="Yang P."/>
            <person name="Li Q."/>
            <person name="Li C."/>
            <person name="Zhang P."/>
            <person name="Huang Z."/>
            <person name="Berger S.L."/>
            <person name="Reinberg D."/>
            <person name="Wang J."/>
            <person name="Liebig J."/>
        </authorList>
    </citation>
    <scope>NUCLEOTIDE SEQUENCE [LARGE SCALE GENOMIC DNA]</scope>
    <source>
        <strain evidence="9 10">R22 G/1</strain>
    </source>
</reference>
<dbReference type="InterPro" id="IPR029058">
    <property type="entry name" value="AB_hydrolase_fold"/>
</dbReference>